<dbReference type="Proteomes" id="UP001056120">
    <property type="component" value="Linkage Group LG18"/>
</dbReference>
<proteinExistence type="predicted"/>
<comment type="caution">
    <text evidence="1">The sequence shown here is derived from an EMBL/GenBank/DDBJ whole genome shotgun (WGS) entry which is preliminary data.</text>
</comment>
<evidence type="ECO:0000313" key="1">
    <source>
        <dbReference type="EMBL" id="KAI3755361.1"/>
    </source>
</evidence>
<keyword evidence="2" id="KW-1185">Reference proteome</keyword>
<sequence length="304" mass="33663">MNTVHSGGPMGLPIDPATQTSKHRYVAVEFDTYSGNDWDPIDPDINSSIGDHVGININSITSIAYKKWYSNITYGKECRALISYYSDSKNLSVSFTGFINNSLVWETGLHYTIDLKLVLPEWVIFGFSASTGNRSTKESDVFSFGVVALEIACGRNAIDYKAQEKQVRLLEWVWELYGNGALFEAIDPNLGSEFEEREIRRLMIVGLSCAHPDSEHCPSMREAIKVLNSKASMPLLPSKMPVASYFTPLVSSLSDFSSNVRSDFVEEEVKYINNRAIISSGRQGKIDVDGNNLDGLNGSTKLCG</sequence>
<dbReference type="EMBL" id="CM042035">
    <property type="protein sequence ID" value="KAI3755361.1"/>
    <property type="molecule type" value="Genomic_DNA"/>
</dbReference>
<gene>
    <name evidence="1" type="ORF">L1987_55158</name>
</gene>
<reference evidence="2" key="1">
    <citation type="journal article" date="2022" name="Mol. Ecol. Resour.">
        <title>The genomes of chicory, endive, great burdock and yacon provide insights into Asteraceae palaeo-polyploidization history and plant inulin production.</title>
        <authorList>
            <person name="Fan W."/>
            <person name="Wang S."/>
            <person name="Wang H."/>
            <person name="Wang A."/>
            <person name="Jiang F."/>
            <person name="Liu H."/>
            <person name="Zhao H."/>
            <person name="Xu D."/>
            <person name="Zhang Y."/>
        </authorList>
    </citation>
    <scope>NUCLEOTIDE SEQUENCE [LARGE SCALE GENOMIC DNA]</scope>
    <source>
        <strain evidence="2">cv. Yunnan</strain>
    </source>
</reference>
<evidence type="ECO:0000313" key="2">
    <source>
        <dbReference type="Proteomes" id="UP001056120"/>
    </source>
</evidence>
<reference evidence="1 2" key="2">
    <citation type="journal article" date="2022" name="Mol. Ecol. Resour.">
        <title>The genomes of chicory, endive, great burdock and yacon provide insights into Asteraceae paleo-polyploidization history and plant inulin production.</title>
        <authorList>
            <person name="Fan W."/>
            <person name="Wang S."/>
            <person name="Wang H."/>
            <person name="Wang A."/>
            <person name="Jiang F."/>
            <person name="Liu H."/>
            <person name="Zhao H."/>
            <person name="Xu D."/>
            <person name="Zhang Y."/>
        </authorList>
    </citation>
    <scope>NUCLEOTIDE SEQUENCE [LARGE SCALE GENOMIC DNA]</scope>
    <source>
        <strain evidence="2">cv. Yunnan</strain>
        <tissue evidence="1">Leaves</tissue>
    </source>
</reference>
<protein>
    <submittedName>
        <fullName evidence="1">Uncharacterized protein</fullName>
    </submittedName>
</protein>
<accession>A0ACB9E9H9</accession>
<name>A0ACB9E9H9_9ASTR</name>
<organism evidence="1 2">
    <name type="scientific">Smallanthus sonchifolius</name>
    <dbReference type="NCBI Taxonomy" id="185202"/>
    <lineage>
        <taxon>Eukaryota</taxon>
        <taxon>Viridiplantae</taxon>
        <taxon>Streptophyta</taxon>
        <taxon>Embryophyta</taxon>
        <taxon>Tracheophyta</taxon>
        <taxon>Spermatophyta</taxon>
        <taxon>Magnoliopsida</taxon>
        <taxon>eudicotyledons</taxon>
        <taxon>Gunneridae</taxon>
        <taxon>Pentapetalae</taxon>
        <taxon>asterids</taxon>
        <taxon>campanulids</taxon>
        <taxon>Asterales</taxon>
        <taxon>Asteraceae</taxon>
        <taxon>Asteroideae</taxon>
        <taxon>Heliantheae alliance</taxon>
        <taxon>Millerieae</taxon>
        <taxon>Smallanthus</taxon>
    </lineage>
</organism>